<protein>
    <recommendedName>
        <fullName evidence="3">dTDP-4-amino-4,6-dideoxygalactose transaminase</fullName>
    </recommendedName>
</protein>
<dbReference type="Proteomes" id="UP000295645">
    <property type="component" value="Unassembled WGS sequence"/>
</dbReference>
<dbReference type="InterPro" id="IPR015424">
    <property type="entry name" value="PyrdxlP-dep_Trfase"/>
</dbReference>
<comment type="caution">
    <text evidence="1">The sequence shown here is derived from an EMBL/GenBank/DDBJ whole genome shotgun (WGS) entry which is preliminary data.</text>
</comment>
<evidence type="ECO:0000313" key="2">
    <source>
        <dbReference type="Proteomes" id="UP000295645"/>
    </source>
</evidence>
<sequence>MSNQGIRDGIGGYMSLECGQGTPLAWMEGALSFQSARDAMAAYFEAIAPRRIWMPHFICESAVEAVLGIAPMERYPLNESFAPESDLDVTPDDVIVIVDYFGLCGSAVTQAAAAYSHAHVLIDASQSLFFPPIPGISLVTSPRKFVGVPDGGFLLTETTVTPPLKADELASIMRCQPLLLRAAGLREEGYARFRETERTLEITQPHAMSQLTHGLLAGIDFNAVAHQRRSNFDFLAEQLGHLVPAGLMPNRSSVPLCFPVHARNPAGTRESLRSQGVFSPHYWPGVAIPPRDASGEMLAHGIVCLPCDQRYDKEDMISICRAFLAEPSSHDFSNAHREGNPR</sequence>
<accession>A0A4R3YUC3</accession>
<keyword evidence="2" id="KW-1185">Reference proteome</keyword>
<evidence type="ECO:0000313" key="1">
    <source>
        <dbReference type="EMBL" id="TCV94954.1"/>
    </source>
</evidence>
<gene>
    <name evidence="1" type="ORF">EC912_103447</name>
</gene>
<dbReference type="SUPFAM" id="SSF53383">
    <property type="entry name" value="PLP-dependent transferases"/>
    <property type="match status" value="1"/>
</dbReference>
<reference evidence="1 2" key="1">
    <citation type="submission" date="2019-03" db="EMBL/GenBank/DDBJ databases">
        <title>Above-ground endophytic microbial communities from plants in different locations in the United States.</title>
        <authorList>
            <person name="Frank C."/>
        </authorList>
    </citation>
    <scope>NUCLEOTIDE SEQUENCE [LARGE SCALE GENOMIC DNA]</scope>
    <source>
        <strain evidence="1 2">LP_13_YM</strain>
    </source>
</reference>
<dbReference type="EMBL" id="SMCS01000003">
    <property type="protein sequence ID" value="TCV94954.1"/>
    <property type="molecule type" value="Genomic_DNA"/>
</dbReference>
<name>A0A4R3YUC3_9GAMM</name>
<evidence type="ECO:0008006" key="3">
    <source>
        <dbReference type="Google" id="ProtNLM"/>
    </source>
</evidence>
<dbReference type="AlphaFoldDB" id="A0A4R3YUC3"/>
<proteinExistence type="predicted"/>
<organism evidence="1 2">
    <name type="scientific">Luteibacter rhizovicinus</name>
    <dbReference type="NCBI Taxonomy" id="242606"/>
    <lineage>
        <taxon>Bacteria</taxon>
        <taxon>Pseudomonadati</taxon>
        <taxon>Pseudomonadota</taxon>
        <taxon>Gammaproteobacteria</taxon>
        <taxon>Lysobacterales</taxon>
        <taxon>Rhodanobacteraceae</taxon>
        <taxon>Luteibacter</taxon>
    </lineage>
</organism>